<sequence length="181" mass="18956">MARNTVTPPGTHAHAAGECPHHIALLWPVWATAQSGPRPAHEIRSLPDPALFESPTRMLPSGQQHASSRIADRGSVHGSLGPAPREPGRQAGWQAGTGSPAAPTPTPLRCLARVLQCSAFCVLFYLLASAPARRRDVHASGVAVGHRAALPAHADDMPVTPHLAWASARPAPRPVTGAAEH</sequence>
<evidence type="ECO:0000313" key="2">
    <source>
        <dbReference type="EMBL" id="KAJ7092416.1"/>
    </source>
</evidence>
<organism evidence="2 3">
    <name type="scientific">Mycena belliarum</name>
    <dbReference type="NCBI Taxonomy" id="1033014"/>
    <lineage>
        <taxon>Eukaryota</taxon>
        <taxon>Fungi</taxon>
        <taxon>Dikarya</taxon>
        <taxon>Basidiomycota</taxon>
        <taxon>Agaricomycotina</taxon>
        <taxon>Agaricomycetes</taxon>
        <taxon>Agaricomycetidae</taxon>
        <taxon>Agaricales</taxon>
        <taxon>Marasmiineae</taxon>
        <taxon>Mycenaceae</taxon>
        <taxon>Mycena</taxon>
    </lineage>
</organism>
<keyword evidence="3" id="KW-1185">Reference proteome</keyword>
<accession>A0AAD6XWC3</accession>
<name>A0AAD6XWC3_9AGAR</name>
<proteinExistence type="predicted"/>
<dbReference type="AlphaFoldDB" id="A0AAD6XWC3"/>
<dbReference type="EMBL" id="JARJCN010000018">
    <property type="protein sequence ID" value="KAJ7092416.1"/>
    <property type="molecule type" value="Genomic_DNA"/>
</dbReference>
<protein>
    <submittedName>
        <fullName evidence="2">Uncharacterized protein</fullName>
    </submittedName>
</protein>
<dbReference type="Proteomes" id="UP001222325">
    <property type="component" value="Unassembled WGS sequence"/>
</dbReference>
<evidence type="ECO:0000313" key="3">
    <source>
        <dbReference type="Proteomes" id="UP001222325"/>
    </source>
</evidence>
<evidence type="ECO:0000256" key="1">
    <source>
        <dbReference type="SAM" id="MobiDB-lite"/>
    </source>
</evidence>
<gene>
    <name evidence="2" type="ORF">B0H15DRAFT_973428</name>
</gene>
<reference evidence="2" key="1">
    <citation type="submission" date="2023-03" db="EMBL/GenBank/DDBJ databases">
        <title>Massive genome expansion in bonnet fungi (Mycena s.s.) driven by repeated elements and novel gene families across ecological guilds.</title>
        <authorList>
            <consortium name="Lawrence Berkeley National Laboratory"/>
            <person name="Harder C.B."/>
            <person name="Miyauchi S."/>
            <person name="Viragh M."/>
            <person name="Kuo A."/>
            <person name="Thoen E."/>
            <person name="Andreopoulos B."/>
            <person name="Lu D."/>
            <person name="Skrede I."/>
            <person name="Drula E."/>
            <person name="Henrissat B."/>
            <person name="Morin E."/>
            <person name="Kohler A."/>
            <person name="Barry K."/>
            <person name="LaButti K."/>
            <person name="Morin E."/>
            <person name="Salamov A."/>
            <person name="Lipzen A."/>
            <person name="Mereny Z."/>
            <person name="Hegedus B."/>
            <person name="Baldrian P."/>
            <person name="Stursova M."/>
            <person name="Weitz H."/>
            <person name="Taylor A."/>
            <person name="Grigoriev I.V."/>
            <person name="Nagy L.G."/>
            <person name="Martin F."/>
            <person name="Kauserud H."/>
        </authorList>
    </citation>
    <scope>NUCLEOTIDE SEQUENCE</scope>
    <source>
        <strain evidence="2">CBHHK173m</strain>
    </source>
</reference>
<feature type="region of interest" description="Disordered" evidence="1">
    <location>
        <begin position="51"/>
        <end position="102"/>
    </location>
</feature>
<comment type="caution">
    <text evidence="2">The sequence shown here is derived from an EMBL/GenBank/DDBJ whole genome shotgun (WGS) entry which is preliminary data.</text>
</comment>